<gene>
    <name evidence="18" type="primary">dapE_1</name>
    <name evidence="15" type="synonym">dapE</name>
    <name evidence="18" type="ORF">AFCDBAGC_0547</name>
</gene>
<dbReference type="InterPro" id="IPR050072">
    <property type="entry name" value="Peptidase_M20A"/>
</dbReference>
<dbReference type="NCBIfam" id="NF009557">
    <property type="entry name" value="PRK13009.1"/>
    <property type="match status" value="1"/>
</dbReference>
<evidence type="ECO:0000256" key="7">
    <source>
        <dbReference type="ARBA" id="ARBA00022723"/>
    </source>
</evidence>
<keyword evidence="10 15" id="KW-0220">Diaminopimelate biosynthesis</keyword>
<dbReference type="InterPro" id="IPR036264">
    <property type="entry name" value="Bact_exopeptidase_dim_dom"/>
</dbReference>
<evidence type="ECO:0000256" key="12">
    <source>
        <dbReference type="ARBA" id="ARBA00023285"/>
    </source>
</evidence>
<dbReference type="PANTHER" id="PTHR43808">
    <property type="entry name" value="ACETYLORNITHINE DEACETYLASE"/>
    <property type="match status" value="1"/>
</dbReference>
<evidence type="ECO:0000256" key="5">
    <source>
        <dbReference type="ARBA" id="ARBA00022391"/>
    </source>
</evidence>
<keyword evidence="7 15" id="KW-0479">Metal-binding</keyword>
<dbReference type="NCBIfam" id="TIGR01246">
    <property type="entry name" value="dapE_proteo"/>
    <property type="match status" value="1"/>
</dbReference>
<evidence type="ECO:0000256" key="9">
    <source>
        <dbReference type="ARBA" id="ARBA00022833"/>
    </source>
</evidence>
<feature type="binding site" evidence="15">
    <location>
        <position position="163"/>
    </location>
    <ligand>
        <name>Zn(2+)</name>
        <dbReference type="ChEBI" id="CHEBI:29105"/>
        <label>2</label>
    </ligand>
</feature>
<dbReference type="EMBL" id="BPQG01000006">
    <property type="protein sequence ID" value="GJD42708.1"/>
    <property type="molecule type" value="Genomic_DNA"/>
</dbReference>
<comment type="caution">
    <text evidence="18">The sequence shown here is derived from an EMBL/GenBank/DDBJ whole genome shotgun (WGS) entry which is preliminary data.</text>
</comment>
<feature type="binding site" evidence="15">
    <location>
        <position position="127"/>
    </location>
    <ligand>
        <name>Zn(2+)</name>
        <dbReference type="ChEBI" id="CHEBI:29105"/>
        <label>2</label>
    </ligand>
</feature>
<dbReference type="Gene3D" id="3.40.630.10">
    <property type="entry name" value="Zn peptidases"/>
    <property type="match status" value="2"/>
</dbReference>
<feature type="active site" evidence="15">
    <location>
        <position position="96"/>
    </location>
</feature>
<feature type="region of interest" description="Disordered" evidence="16">
    <location>
        <begin position="1"/>
        <end position="22"/>
    </location>
</feature>
<evidence type="ECO:0000256" key="1">
    <source>
        <dbReference type="ARBA" id="ARBA00005130"/>
    </source>
</evidence>
<feature type="binding site" evidence="15">
    <location>
        <position position="127"/>
    </location>
    <ligand>
        <name>Zn(2+)</name>
        <dbReference type="ChEBI" id="CHEBI:29105"/>
        <label>1</label>
    </ligand>
</feature>
<dbReference type="Pfam" id="PF01546">
    <property type="entry name" value="Peptidase_M20"/>
    <property type="match status" value="1"/>
</dbReference>
<evidence type="ECO:0000256" key="16">
    <source>
        <dbReference type="SAM" id="MobiDB-lite"/>
    </source>
</evidence>
<comment type="similarity">
    <text evidence="2 15">Belongs to the peptidase M20A family. DapE subfamily.</text>
</comment>
<evidence type="ECO:0000256" key="14">
    <source>
        <dbReference type="ARBA" id="ARBA00051301"/>
    </source>
</evidence>
<name>A0ABQ4QBV4_9HYPH</name>
<dbReference type="PANTHER" id="PTHR43808:SF31">
    <property type="entry name" value="N-ACETYL-L-CITRULLINE DEACETYLASE"/>
    <property type="match status" value="1"/>
</dbReference>
<keyword evidence="9 15" id="KW-0862">Zinc</keyword>
<evidence type="ECO:0000256" key="2">
    <source>
        <dbReference type="ARBA" id="ARBA00006746"/>
    </source>
</evidence>
<dbReference type="HAMAP" id="MF_01690">
    <property type="entry name" value="DapE"/>
    <property type="match status" value="1"/>
</dbReference>
<reference evidence="18 19" key="1">
    <citation type="journal article" date="2021" name="Front. Microbiol.">
        <title>Comprehensive Comparative Genomics and Phenotyping of Methylobacterium Species.</title>
        <authorList>
            <person name="Alessa O."/>
            <person name="Ogura Y."/>
            <person name="Fujitani Y."/>
            <person name="Takami H."/>
            <person name="Hayashi T."/>
            <person name="Sahin N."/>
            <person name="Tani A."/>
        </authorList>
    </citation>
    <scope>NUCLEOTIDE SEQUENCE [LARGE SCALE GENOMIC DNA]</scope>
    <source>
        <strain evidence="18 19">DSM 23679</strain>
    </source>
</reference>
<dbReference type="InterPro" id="IPR011650">
    <property type="entry name" value="Peptidase_M20_dimer"/>
</dbReference>
<organism evidence="18 19">
    <name type="scientific">Methylobacterium cerastii</name>
    <dbReference type="NCBI Taxonomy" id="932741"/>
    <lineage>
        <taxon>Bacteria</taxon>
        <taxon>Pseudomonadati</taxon>
        <taxon>Pseudomonadota</taxon>
        <taxon>Alphaproteobacteria</taxon>
        <taxon>Hyphomicrobiales</taxon>
        <taxon>Methylobacteriaceae</taxon>
        <taxon>Methylobacterium</taxon>
    </lineage>
</organism>
<feature type="active site" description="Proton acceptor" evidence="15">
    <location>
        <position position="162"/>
    </location>
</feature>
<evidence type="ECO:0000256" key="10">
    <source>
        <dbReference type="ARBA" id="ARBA00022915"/>
    </source>
</evidence>
<dbReference type="SUPFAM" id="SSF55031">
    <property type="entry name" value="Bacterial exopeptidase dimerisation domain"/>
    <property type="match status" value="1"/>
</dbReference>
<dbReference type="Pfam" id="PF07687">
    <property type="entry name" value="M20_dimer"/>
    <property type="match status" value="1"/>
</dbReference>
<dbReference type="InterPro" id="IPR001261">
    <property type="entry name" value="ArgE/DapE_CS"/>
</dbReference>
<comment type="catalytic activity">
    <reaction evidence="14 15">
        <text>N-succinyl-(2S,6S)-2,6-diaminopimelate + H2O = (2S,6S)-2,6-diaminopimelate + succinate</text>
        <dbReference type="Rhea" id="RHEA:22608"/>
        <dbReference type="ChEBI" id="CHEBI:15377"/>
        <dbReference type="ChEBI" id="CHEBI:30031"/>
        <dbReference type="ChEBI" id="CHEBI:57609"/>
        <dbReference type="ChEBI" id="CHEBI:58087"/>
        <dbReference type="EC" id="3.5.1.18"/>
    </reaction>
</comment>
<keyword evidence="8 15" id="KW-0378">Hydrolase</keyword>
<keyword evidence="6 15" id="KW-0028">Amino-acid biosynthesis</keyword>
<dbReference type="PROSITE" id="PS00759">
    <property type="entry name" value="ARGE_DAPE_CPG2_2"/>
    <property type="match status" value="1"/>
</dbReference>
<sequence length="410" mass="43167">MREQADLPDHPRASGRRAPGVSVQASPLDLAQALLRCPSVTPEEGGALALLDRVLTEAGFSVARPVFSEPGTPDVENLYARIGSGGPCLLFAGHTDVVPPGDAAAWRSGPFDGAMADGILYGRGAVDMKGGIACMLAAALRFLQARGPNFSGSIAFLVTGDEEGPAVNGTVKLLDWAKARGERFDHCLLGEPTNPSTLGEMIKIGRRGSLTGKLTVHGRQGHVAYPHRAENPIPGMLRLASALAADPLDGGTAHFDASNLEFTTIDVGNKATNVIPADARAVFNIRFNEGWDAETLGAEIRRRLDAAAGNAVRYTLDLAPSNSPAFLTRPDAFVDLVSDAIAAETGLRPTLSTTGGTSDARFIKDACPVIEFGLVGETMHQVDECVPVADLERLTAIYVRMLDAYFPTGA</sequence>
<evidence type="ECO:0000256" key="13">
    <source>
        <dbReference type="ARBA" id="ARBA00031891"/>
    </source>
</evidence>
<evidence type="ECO:0000256" key="11">
    <source>
        <dbReference type="ARBA" id="ARBA00023154"/>
    </source>
</evidence>
<dbReference type="EC" id="3.5.1.18" evidence="4 15"/>
<dbReference type="InterPro" id="IPR005941">
    <property type="entry name" value="DapE_proteobac"/>
</dbReference>
<evidence type="ECO:0000256" key="6">
    <source>
        <dbReference type="ARBA" id="ARBA00022605"/>
    </source>
</evidence>
<feature type="binding site" evidence="15">
    <location>
        <position position="380"/>
    </location>
    <ligand>
        <name>Zn(2+)</name>
        <dbReference type="ChEBI" id="CHEBI:29105"/>
        <label>2</label>
    </ligand>
</feature>
<comment type="function">
    <text evidence="15">Catalyzes the hydrolysis of N-succinyl-L,L-diaminopimelic acid (SDAP), forming succinate and LL-2,6-diaminopimelate (DAP), an intermediate involved in the bacterial biosynthesis of lysine and meso-diaminopimelic acid, an essential component of bacterial cell walls.</text>
</comment>
<evidence type="ECO:0000256" key="3">
    <source>
        <dbReference type="ARBA" id="ARBA00011738"/>
    </source>
</evidence>
<dbReference type="CDD" id="cd03891">
    <property type="entry name" value="M20_DapE_proteobac"/>
    <property type="match status" value="1"/>
</dbReference>
<evidence type="ECO:0000313" key="18">
    <source>
        <dbReference type="EMBL" id="GJD42708.1"/>
    </source>
</evidence>
<keyword evidence="12 15" id="KW-0170">Cobalt</keyword>
<dbReference type="InterPro" id="IPR002933">
    <property type="entry name" value="Peptidase_M20"/>
</dbReference>
<feature type="compositionally biased region" description="Basic and acidic residues" evidence="16">
    <location>
        <begin position="1"/>
        <end position="12"/>
    </location>
</feature>
<dbReference type="Proteomes" id="UP001055117">
    <property type="component" value="Unassembled WGS sequence"/>
</dbReference>
<comment type="cofactor">
    <cofactor evidence="15">
        <name>Zn(2+)</name>
        <dbReference type="ChEBI" id="CHEBI:29105"/>
    </cofactor>
    <cofactor evidence="15">
        <name>Co(2+)</name>
        <dbReference type="ChEBI" id="CHEBI:48828"/>
    </cofactor>
    <text evidence="15">Binds 2 Zn(2+) or Co(2+) ions per subunit.</text>
</comment>
<evidence type="ECO:0000256" key="15">
    <source>
        <dbReference type="HAMAP-Rule" id="MF_01690"/>
    </source>
</evidence>
<proteinExistence type="inferred from homology"/>
<accession>A0ABQ4QBV4</accession>
<evidence type="ECO:0000313" key="19">
    <source>
        <dbReference type="Proteomes" id="UP001055117"/>
    </source>
</evidence>
<evidence type="ECO:0000256" key="4">
    <source>
        <dbReference type="ARBA" id="ARBA00011921"/>
    </source>
</evidence>
<comment type="pathway">
    <text evidence="1 15">Amino-acid biosynthesis; L-lysine biosynthesis via DAP pathway; LL-2,6-diaminopimelate from (S)-tetrahydrodipicolinate (succinylase route): step 3/3.</text>
</comment>
<keyword evidence="19" id="KW-1185">Reference proteome</keyword>
<dbReference type="SUPFAM" id="SSF53187">
    <property type="entry name" value="Zn-dependent exopeptidases"/>
    <property type="match status" value="1"/>
</dbReference>
<evidence type="ECO:0000256" key="8">
    <source>
        <dbReference type="ARBA" id="ARBA00022801"/>
    </source>
</evidence>
<comment type="subunit">
    <text evidence="3 15">Homodimer.</text>
</comment>
<feature type="domain" description="Peptidase M20 dimerisation" evidence="17">
    <location>
        <begin position="204"/>
        <end position="309"/>
    </location>
</feature>
<keyword evidence="11 15" id="KW-0457">Lysine biosynthesis</keyword>
<feature type="binding site" evidence="15">
    <location>
        <position position="94"/>
    </location>
    <ligand>
        <name>Zn(2+)</name>
        <dbReference type="ChEBI" id="CHEBI:29105"/>
        <label>1</label>
    </ligand>
</feature>
<protein>
    <recommendedName>
        <fullName evidence="5 15">Succinyl-diaminopimelate desuccinylase</fullName>
        <shortName evidence="15">SDAP desuccinylase</shortName>
        <ecNumber evidence="4 15">3.5.1.18</ecNumber>
    </recommendedName>
    <alternativeName>
        <fullName evidence="13 15">N-succinyl-LL-2,6-diaminoheptanedioate amidohydrolase</fullName>
    </alternativeName>
</protein>
<evidence type="ECO:0000259" key="17">
    <source>
        <dbReference type="Pfam" id="PF07687"/>
    </source>
</evidence>
<dbReference type="PROSITE" id="PS00758">
    <property type="entry name" value="ARGE_DAPE_CPG2_1"/>
    <property type="match status" value="1"/>
</dbReference>
<feature type="binding site" evidence="15">
    <location>
        <position position="191"/>
    </location>
    <ligand>
        <name>Zn(2+)</name>
        <dbReference type="ChEBI" id="CHEBI:29105"/>
        <label>1</label>
    </ligand>
</feature>